<evidence type="ECO:0000313" key="2">
    <source>
        <dbReference type="EMBL" id="GMT00789.1"/>
    </source>
</evidence>
<organism evidence="2 3">
    <name type="scientific">Pristionchus entomophagus</name>
    <dbReference type="NCBI Taxonomy" id="358040"/>
    <lineage>
        <taxon>Eukaryota</taxon>
        <taxon>Metazoa</taxon>
        <taxon>Ecdysozoa</taxon>
        <taxon>Nematoda</taxon>
        <taxon>Chromadorea</taxon>
        <taxon>Rhabditida</taxon>
        <taxon>Rhabditina</taxon>
        <taxon>Diplogasteromorpha</taxon>
        <taxon>Diplogasteroidea</taxon>
        <taxon>Neodiplogasteridae</taxon>
        <taxon>Pristionchus</taxon>
    </lineage>
</organism>
<keyword evidence="3" id="KW-1185">Reference proteome</keyword>
<feature type="signal peptide" evidence="1">
    <location>
        <begin position="1"/>
        <end position="15"/>
    </location>
</feature>
<dbReference type="EMBL" id="BTSX01000005">
    <property type="protein sequence ID" value="GMT00789.1"/>
    <property type="molecule type" value="Genomic_DNA"/>
</dbReference>
<evidence type="ECO:0008006" key="4">
    <source>
        <dbReference type="Google" id="ProtNLM"/>
    </source>
</evidence>
<accession>A0AAV5U3Q7</accession>
<gene>
    <name evidence="2" type="ORF">PENTCL1PPCAC_22963</name>
</gene>
<sequence length="110" mass="12201">MLLLVLLSCIPSVLSIQCIQCDSFSEYCQLDATSCVGAKCASRMAILPQGFVRLQKLCMSSDTPNGCRDTLLWEGRMGSECVCDDQDMCNSSQYHLPLLLLSIIIVYRLI</sequence>
<keyword evidence="1" id="KW-0732">Signal</keyword>
<dbReference type="AlphaFoldDB" id="A0AAV5U3Q7"/>
<comment type="caution">
    <text evidence="2">The sequence shown here is derived from an EMBL/GenBank/DDBJ whole genome shotgun (WGS) entry which is preliminary data.</text>
</comment>
<evidence type="ECO:0000313" key="3">
    <source>
        <dbReference type="Proteomes" id="UP001432027"/>
    </source>
</evidence>
<proteinExistence type="predicted"/>
<dbReference type="Proteomes" id="UP001432027">
    <property type="component" value="Unassembled WGS sequence"/>
</dbReference>
<name>A0AAV5U3Q7_9BILA</name>
<feature type="non-terminal residue" evidence="2">
    <location>
        <position position="110"/>
    </location>
</feature>
<evidence type="ECO:0000256" key="1">
    <source>
        <dbReference type="SAM" id="SignalP"/>
    </source>
</evidence>
<protein>
    <recommendedName>
        <fullName evidence="4">UPAR/Ly6 domain-containing protein</fullName>
    </recommendedName>
</protein>
<reference evidence="2" key="1">
    <citation type="submission" date="2023-10" db="EMBL/GenBank/DDBJ databases">
        <title>Genome assembly of Pristionchus species.</title>
        <authorList>
            <person name="Yoshida K."/>
            <person name="Sommer R.J."/>
        </authorList>
    </citation>
    <scope>NUCLEOTIDE SEQUENCE</scope>
    <source>
        <strain evidence="2">RS0144</strain>
    </source>
</reference>
<feature type="chain" id="PRO_5044022925" description="UPAR/Ly6 domain-containing protein" evidence="1">
    <location>
        <begin position="16"/>
        <end position="110"/>
    </location>
</feature>